<protein>
    <submittedName>
        <fullName evidence="1">Uncharacterized protein</fullName>
    </submittedName>
</protein>
<reference evidence="1 2" key="1">
    <citation type="submission" date="2020-08" db="EMBL/GenBank/DDBJ databases">
        <title>Sequencing the genomes of 1000 actinobacteria strains.</title>
        <authorList>
            <person name="Klenk H.-P."/>
        </authorList>
    </citation>
    <scope>NUCLEOTIDE SEQUENCE [LARGE SCALE GENOMIC DNA]</scope>
    <source>
        <strain evidence="1 2">DSM 46887</strain>
    </source>
</reference>
<dbReference type="RefSeq" id="WP_184541211.1">
    <property type="nucleotide sequence ID" value="NZ_JACHMP010000001.1"/>
</dbReference>
<gene>
    <name evidence="1" type="ORF">F4562_004628</name>
</gene>
<evidence type="ECO:0000313" key="2">
    <source>
        <dbReference type="Proteomes" id="UP000540685"/>
    </source>
</evidence>
<comment type="caution">
    <text evidence="1">The sequence shown here is derived from an EMBL/GenBank/DDBJ whole genome shotgun (WGS) entry which is preliminary data.</text>
</comment>
<dbReference type="EMBL" id="JACHMP010000001">
    <property type="protein sequence ID" value="MBB5821566.1"/>
    <property type="molecule type" value="Genomic_DNA"/>
</dbReference>
<sequence length="184" mass="20036">MRPDRTLIQGGFDYDPLDSPEELAAKTPLVVAGTVEDFRAGPVLEEGVPGDRTHYVLMPVRVTERFKGRHAAGPVHVKFFQGGVWKNQTPFTTVADFRRAIPAGTRVLLFVSPDSSRWPVVRDRARLPSGTPLYEPHPQGVLLGTGLKVIGGQEEINPASRWNDPCGLNGIAARLRAAGYRGAS</sequence>
<keyword evidence="2" id="KW-1185">Reference proteome</keyword>
<name>A0A7W9IJ72_9ACTN</name>
<proteinExistence type="predicted"/>
<dbReference type="Proteomes" id="UP000540685">
    <property type="component" value="Unassembled WGS sequence"/>
</dbReference>
<organism evidence="1 2">
    <name type="scientific">Streptosporangium becharense</name>
    <dbReference type="NCBI Taxonomy" id="1816182"/>
    <lineage>
        <taxon>Bacteria</taxon>
        <taxon>Bacillati</taxon>
        <taxon>Actinomycetota</taxon>
        <taxon>Actinomycetes</taxon>
        <taxon>Streptosporangiales</taxon>
        <taxon>Streptosporangiaceae</taxon>
        <taxon>Streptosporangium</taxon>
    </lineage>
</organism>
<dbReference type="AlphaFoldDB" id="A0A7W9IJ72"/>
<evidence type="ECO:0000313" key="1">
    <source>
        <dbReference type="EMBL" id="MBB5821566.1"/>
    </source>
</evidence>
<accession>A0A7W9IJ72</accession>